<proteinExistence type="predicted"/>
<organism evidence="2 3">
    <name type="scientific">Sphagnum troendelagicum</name>
    <dbReference type="NCBI Taxonomy" id="128251"/>
    <lineage>
        <taxon>Eukaryota</taxon>
        <taxon>Viridiplantae</taxon>
        <taxon>Streptophyta</taxon>
        <taxon>Embryophyta</taxon>
        <taxon>Bryophyta</taxon>
        <taxon>Sphagnophytina</taxon>
        <taxon>Sphagnopsida</taxon>
        <taxon>Sphagnales</taxon>
        <taxon>Sphagnaceae</taxon>
        <taxon>Sphagnum</taxon>
    </lineage>
</organism>
<accession>A0ABP0V0Q5</accession>
<evidence type="ECO:0000313" key="2">
    <source>
        <dbReference type="EMBL" id="CAK9231718.1"/>
    </source>
</evidence>
<protein>
    <submittedName>
        <fullName evidence="2">Uncharacterized protein</fullName>
    </submittedName>
</protein>
<evidence type="ECO:0000313" key="3">
    <source>
        <dbReference type="Proteomes" id="UP001497512"/>
    </source>
</evidence>
<name>A0ABP0V0Q5_9BRYO</name>
<feature type="chain" id="PRO_5045312307" evidence="1">
    <location>
        <begin position="24"/>
        <end position="67"/>
    </location>
</feature>
<reference evidence="2" key="1">
    <citation type="submission" date="2024-02" db="EMBL/GenBank/DDBJ databases">
        <authorList>
            <consortium name="ELIXIR-Norway"/>
            <consortium name="Elixir Norway"/>
        </authorList>
    </citation>
    <scope>NUCLEOTIDE SEQUENCE</scope>
</reference>
<gene>
    <name evidence="2" type="ORF">CSSPTR1EN2_LOCUS20897</name>
</gene>
<feature type="signal peptide" evidence="1">
    <location>
        <begin position="1"/>
        <end position="23"/>
    </location>
</feature>
<dbReference type="Proteomes" id="UP001497512">
    <property type="component" value="Chromosome 7"/>
</dbReference>
<sequence length="67" mass="7189">MNKATTTAIAFFFMLWSCCNVTAQLHDAELLQRCNAAPCCGATTVLQRSSVMRSSCSVAPCCRIAAL</sequence>
<evidence type="ECO:0000256" key="1">
    <source>
        <dbReference type="SAM" id="SignalP"/>
    </source>
</evidence>
<dbReference type="EMBL" id="OZ019899">
    <property type="protein sequence ID" value="CAK9231718.1"/>
    <property type="molecule type" value="Genomic_DNA"/>
</dbReference>
<keyword evidence="1" id="KW-0732">Signal</keyword>
<keyword evidence="3" id="KW-1185">Reference proteome</keyword>